<dbReference type="Gene3D" id="1.25.40.20">
    <property type="entry name" value="Ankyrin repeat-containing domain"/>
    <property type="match status" value="1"/>
</dbReference>
<dbReference type="KEGG" id="glz:GLAREA_08923"/>
<reference evidence="1 2" key="1">
    <citation type="journal article" date="2013" name="BMC Genomics">
        <title>Genomics-driven discovery of the pneumocandin biosynthetic gene cluster in the fungus Glarea lozoyensis.</title>
        <authorList>
            <person name="Chen L."/>
            <person name="Yue Q."/>
            <person name="Zhang X."/>
            <person name="Xiang M."/>
            <person name="Wang C."/>
            <person name="Li S."/>
            <person name="Che Y."/>
            <person name="Ortiz-Lopez F.J."/>
            <person name="Bills G.F."/>
            <person name="Liu X."/>
            <person name="An Z."/>
        </authorList>
    </citation>
    <scope>NUCLEOTIDE SEQUENCE [LARGE SCALE GENOMIC DNA]</scope>
    <source>
        <strain evidence="2">ATCC 20868 / MF5171</strain>
    </source>
</reference>
<name>S3DGE5_GLAL2</name>
<dbReference type="AlphaFoldDB" id="S3DGE5"/>
<dbReference type="GeneID" id="19467971"/>
<evidence type="ECO:0000313" key="2">
    <source>
        <dbReference type="Proteomes" id="UP000016922"/>
    </source>
</evidence>
<dbReference type="InterPro" id="IPR036770">
    <property type="entry name" value="Ankyrin_rpt-contain_sf"/>
</dbReference>
<proteinExistence type="predicted"/>
<dbReference type="RefSeq" id="XP_008076075.1">
    <property type="nucleotide sequence ID" value="XM_008077884.1"/>
</dbReference>
<dbReference type="SUPFAM" id="SSF48403">
    <property type="entry name" value="Ankyrin repeat"/>
    <property type="match status" value="1"/>
</dbReference>
<sequence length="661" mass="74351">MGDVVLGVVASGFAVAALSLQLIEVAQSLHTFWDSCGKTNSKVERIKSHLSLLQVISCSIIEVCDREPDLQYGSAVIESLEICKKETEKLCDLVSVKNKSTHRASKKWSSLKITLKDKTIDKIESQLSGDLTLLILALQPFYHGLSKKSSRTTNSSDEPSYVKHKIEINAKLSAVETSEFERLFAHHNISRSRTDVGSGILQCYSEGYRIFKIDTNATFLWVLGVFGCPTPQWLRRLSWNHIVRFVYTNASDDLGLLNTPMRKVFKTRLEVLMPLLSFQVQLLRCPLSITSYHLVHCQSEIFTLCLEGNLKGVQLLINKSRMSPFVVNQHGENLLHAVARNAHDALCLYLIDIGVDGAAYDARLLTPLDHLVRKLPPSLGQPNRVVNTIRALVEKSQCQPLLPVTNNAIAYYSGPEEGFAWLFNAEYGQADLEALDSEEWTLLGDAAFVFGWWSQIVTEVSLGWQSLYLLKRGADPHSENSRRRITPLDAFLRGSSAHGISHARKWLQIVAQSGMSVREYALKEQSLHGLEHCLIGTWDHDLYRWLPVKHKVLYAYGEEPDEVVIWVEPYDALGWFGCGKWDLVLLAAPFCGSEATMSRWRIENTAIEELESGEAIEGDGIFDQRQKVRKETGLKITKVGMWHPVGASHFMCNLMIQITLK</sequence>
<gene>
    <name evidence="1" type="ORF">GLAREA_08923</name>
</gene>
<dbReference type="HOGENOM" id="CLU_415070_0_0_1"/>
<evidence type="ECO:0000313" key="1">
    <source>
        <dbReference type="EMBL" id="EPE36760.1"/>
    </source>
</evidence>
<dbReference type="Proteomes" id="UP000016922">
    <property type="component" value="Unassembled WGS sequence"/>
</dbReference>
<dbReference type="OrthoDB" id="3200163at2759"/>
<dbReference type="OMA" id="WRVISAN"/>
<accession>S3DGE5</accession>
<keyword evidence="2" id="KW-1185">Reference proteome</keyword>
<organism evidence="1 2">
    <name type="scientific">Glarea lozoyensis (strain ATCC 20868 / MF5171)</name>
    <dbReference type="NCBI Taxonomy" id="1116229"/>
    <lineage>
        <taxon>Eukaryota</taxon>
        <taxon>Fungi</taxon>
        <taxon>Dikarya</taxon>
        <taxon>Ascomycota</taxon>
        <taxon>Pezizomycotina</taxon>
        <taxon>Leotiomycetes</taxon>
        <taxon>Helotiales</taxon>
        <taxon>Helotiaceae</taxon>
        <taxon>Glarea</taxon>
    </lineage>
</organism>
<protein>
    <submittedName>
        <fullName evidence="1">Ankyrin repeat-containing protein</fullName>
    </submittedName>
</protein>
<dbReference type="EMBL" id="KE145352">
    <property type="protein sequence ID" value="EPE36760.1"/>
    <property type="molecule type" value="Genomic_DNA"/>
</dbReference>